<dbReference type="RefSeq" id="WP_050453834.1">
    <property type="nucleotide sequence ID" value="NZ_LFJJ01000069.1"/>
</dbReference>
<protein>
    <submittedName>
        <fullName evidence="3">Uncharacterized protein</fullName>
    </submittedName>
</protein>
<evidence type="ECO:0000256" key="2">
    <source>
        <dbReference type="SAM" id="SignalP"/>
    </source>
</evidence>
<accession>A0A0L0MC79</accession>
<keyword evidence="4" id="KW-1185">Reference proteome</keyword>
<name>A0A0L0MC79_9BURK</name>
<dbReference type="AlphaFoldDB" id="A0A0L0MC79"/>
<keyword evidence="2" id="KW-0732">Signal</keyword>
<comment type="caution">
    <text evidence="3">The sequence shown here is derived from an EMBL/GenBank/DDBJ whole genome shotgun (WGS) entry which is preliminary data.</text>
</comment>
<proteinExistence type="predicted"/>
<evidence type="ECO:0000313" key="4">
    <source>
        <dbReference type="Proteomes" id="UP000036959"/>
    </source>
</evidence>
<feature type="region of interest" description="Disordered" evidence="1">
    <location>
        <begin position="89"/>
        <end position="110"/>
    </location>
</feature>
<reference evidence="4" key="1">
    <citation type="submission" date="2015-06" db="EMBL/GenBank/DDBJ databases">
        <title>Comparative genomics of Burkholderia leaf nodule symbionts.</title>
        <authorList>
            <person name="Carlier A."/>
            <person name="Eberl L."/>
            <person name="Pinto-Carbo M."/>
        </authorList>
    </citation>
    <scope>NUCLEOTIDE SEQUENCE [LARGE SCALE GENOMIC DNA]</scope>
    <source>
        <strain evidence="4">UZHbot4</strain>
    </source>
</reference>
<evidence type="ECO:0000313" key="3">
    <source>
        <dbReference type="EMBL" id="KND60317.1"/>
    </source>
</evidence>
<gene>
    <name evidence="3" type="ORF">BVER_02528c</name>
</gene>
<organism evidence="3 4">
    <name type="scientific">Candidatus Burkholderia verschuerenii</name>
    <dbReference type="NCBI Taxonomy" id="242163"/>
    <lineage>
        <taxon>Bacteria</taxon>
        <taxon>Pseudomonadati</taxon>
        <taxon>Pseudomonadota</taxon>
        <taxon>Betaproteobacteria</taxon>
        <taxon>Burkholderiales</taxon>
        <taxon>Burkholderiaceae</taxon>
        <taxon>Burkholderia</taxon>
    </lineage>
</organism>
<dbReference type="Proteomes" id="UP000036959">
    <property type="component" value="Unassembled WGS sequence"/>
</dbReference>
<dbReference type="EMBL" id="LFJJ01000069">
    <property type="protein sequence ID" value="KND60317.1"/>
    <property type="molecule type" value="Genomic_DNA"/>
</dbReference>
<feature type="signal peptide" evidence="2">
    <location>
        <begin position="1"/>
        <end position="31"/>
    </location>
</feature>
<evidence type="ECO:0000256" key="1">
    <source>
        <dbReference type="SAM" id="MobiDB-lite"/>
    </source>
</evidence>
<sequence length="129" mass="13757">MRGHINDSTKKTACACFALALCLSVAQTAFAKPGGEPLILDTETGIHSGVPGTVLQTASLNSSGMVQMDTLPILQQQEQQPIVVSPYVEYPTGQNSTSSSGYSGGRRRAPQTPYLPLSRVSIRAMFELE</sequence>
<feature type="chain" id="PRO_5005544335" evidence="2">
    <location>
        <begin position="32"/>
        <end position="129"/>
    </location>
</feature>